<dbReference type="Proteomes" id="UP000552700">
    <property type="component" value="Unassembled WGS sequence"/>
</dbReference>
<dbReference type="AlphaFoldDB" id="A0A841J1U1"/>
<evidence type="ECO:0000313" key="2">
    <source>
        <dbReference type="EMBL" id="MBB6122615.1"/>
    </source>
</evidence>
<dbReference type="RefSeq" id="WP_184076904.1">
    <property type="nucleotide sequence ID" value="NZ_JACIJP010000001.1"/>
</dbReference>
<evidence type="ECO:0000313" key="3">
    <source>
        <dbReference type="Proteomes" id="UP000552700"/>
    </source>
</evidence>
<dbReference type="GO" id="GO:0000155">
    <property type="term" value="F:phosphorelay sensor kinase activity"/>
    <property type="evidence" value="ECO:0007669"/>
    <property type="project" value="InterPro"/>
</dbReference>
<evidence type="ECO:0000259" key="1">
    <source>
        <dbReference type="Pfam" id="PF07475"/>
    </source>
</evidence>
<comment type="caution">
    <text evidence="2">The sequence shown here is derived from an EMBL/GenBank/DDBJ whole genome shotgun (WGS) entry which is preliminary data.</text>
</comment>
<feature type="domain" description="HPr kinase/phosphorylase C-terminal" evidence="1">
    <location>
        <begin position="11"/>
        <end position="87"/>
    </location>
</feature>
<keyword evidence="2" id="KW-0418">Kinase</keyword>
<organism evidence="2 3">
    <name type="scientific">Sphingobium subterraneum</name>
    <dbReference type="NCBI Taxonomy" id="627688"/>
    <lineage>
        <taxon>Bacteria</taxon>
        <taxon>Pseudomonadati</taxon>
        <taxon>Pseudomonadota</taxon>
        <taxon>Alphaproteobacteria</taxon>
        <taxon>Sphingomonadales</taxon>
        <taxon>Sphingomonadaceae</taxon>
        <taxon>Sphingobium</taxon>
    </lineage>
</organism>
<gene>
    <name evidence="2" type="ORF">FHS92_000322</name>
</gene>
<accession>A0A841J1U1</accession>
<dbReference type="Gene3D" id="3.40.50.300">
    <property type="entry name" value="P-loop containing nucleotide triphosphate hydrolases"/>
    <property type="match status" value="1"/>
</dbReference>
<dbReference type="GO" id="GO:0005524">
    <property type="term" value="F:ATP binding"/>
    <property type="evidence" value="ECO:0007669"/>
    <property type="project" value="InterPro"/>
</dbReference>
<dbReference type="Pfam" id="PF07475">
    <property type="entry name" value="Hpr_kinase_C"/>
    <property type="match status" value="1"/>
</dbReference>
<proteinExistence type="predicted"/>
<keyword evidence="3" id="KW-1185">Reference proteome</keyword>
<sequence length="151" mass="15522">MSRPPPASIVPVETIHASCVAIAGRALLLLGPSGAGKSDLALRLIDRGAQLVSDDQTTLARDGSQLIASPPPTIAGQIEARGIGILSLPFVTDVPVALAIELSGSVERYPMTALTLALGGVDLPLMRLSPFEASAPIKAEMMLRAGEETCG</sequence>
<name>A0A841J1U1_9SPHN</name>
<keyword evidence="2" id="KW-0808">Transferase</keyword>
<dbReference type="InterPro" id="IPR011104">
    <property type="entry name" value="Hpr_kin/Pase_C"/>
</dbReference>
<dbReference type="SUPFAM" id="SSF53795">
    <property type="entry name" value="PEP carboxykinase-like"/>
    <property type="match status" value="1"/>
</dbReference>
<dbReference type="CDD" id="cd01918">
    <property type="entry name" value="HprK_C"/>
    <property type="match status" value="1"/>
</dbReference>
<dbReference type="InterPro" id="IPR027417">
    <property type="entry name" value="P-loop_NTPase"/>
</dbReference>
<dbReference type="GO" id="GO:0006109">
    <property type="term" value="P:regulation of carbohydrate metabolic process"/>
    <property type="evidence" value="ECO:0007669"/>
    <property type="project" value="InterPro"/>
</dbReference>
<dbReference type="EMBL" id="JACIJP010000001">
    <property type="protein sequence ID" value="MBB6122615.1"/>
    <property type="molecule type" value="Genomic_DNA"/>
</dbReference>
<reference evidence="2 3" key="1">
    <citation type="submission" date="2020-08" db="EMBL/GenBank/DDBJ databases">
        <title>Genomic Encyclopedia of Type Strains, Phase IV (KMG-IV): sequencing the most valuable type-strain genomes for metagenomic binning, comparative biology and taxonomic classification.</title>
        <authorList>
            <person name="Goeker M."/>
        </authorList>
    </citation>
    <scope>NUCLEOTIDE SEQUENCE [LARGE SCALE GENOMIC DNA]</scope>
    <source>
        <strain evidence="2 3">DSM 102255</strain>
    </source>
</reference>
<protein>
    <submittedName>
        <fullName evidence="2">Serine kinase of HPr protein (Carbohydrate metabolism regulator)</fullName>
    </submittedName>
</protein>